<keyword evidence="4" id="KW-1185">Reference proteome</keyword>
<feature type="compositionally biased region" description="Polar residues" evidence="1">
    <location>
        <begin position="540"/>
        <end position="555"/>
    </location>
</feature>
<reference evidence="3" key="1">
    <citation type="journal article" date="2022" name="Int. J. Mol. Sci.">
        <title>Draft Genome of Tanacetum Coccineum: Genomic Comparison of Closely Related Tanacetum-Family Plants.</title>
        <authorList>
            <person name="Yamashiro T."/>
            <person name="Shiraishi A."/>
            <person name="Nakayama K."/>
            <person name="Satake H."/>
        </authorList>
    </citation>
    <scope>NUCLEOTIDE SEQUENCE</scope>
</reference>
<comment type="caution">
    <text evidence="3">The sequence shown here is derived from an EMBL/GenBank/DDBJ whole genome shotgun (WGS) entry which is preliminary data.</text>
</comment>
<dbReference type="SUPFAM" id="SSF47819">
    <property type="entry name" value="HRDC-like"/>
    <property type="match status" value="1"/>
</dbReference>
<sequence length="710" mass="80417">MEAIDKKIEVLKRSLKDDHLNSYCYLKTEEETKCQHKFKCVLANNSYTPFNHFKIHAENSKDLHPYESEIKALLEKPQLDVKFSNGTMGDMKDAYVWVDDEEKLKHLVEVLSNERVFVVDTEQHSLHSFLGFTALIQISTRDEDYLVDTVALHDIMGILGPVFSNPNIFKVFPDEDDIVDLRNDGEIRNEKGTIVLREDWRQRPLPKDMLEYARMDVHYLLYIADCLVAELKFQKNEASPGQSAASLIISRHLNDPGSSSDNGQARMHDESLKYVLSDNAIVALAEKVPVTEADISTTISQADTNIKFYNWYLQRDLAKLVDEDPPSIMLLFEPKGQTETEVNKKNICVGCGEGNNYVRHHIIPSCYRLHLPEHLKSIRFNKKVLVCLDCREKAISFAEEYKKKVASDFGIPLFVHEVVNPKVSPLELLKTAKVLLRHGPRMPPQRREELTQVVRTYYGGREISDEDLKNDLLVGLGLRRAAMALLRHGPRMPPQRREELTQVVRTYFGGPVSDEDLKNALLVGMRPHEKRRMRKKRGLSLNSSSKNTVSDTALNSDIEDGADASKNEINELENGSMLDSDTNSEPTDASAKQNGSVNISSGAVIATCSSKLSLLGHGPHGKQVVDYLLKEHGEDGIHEFCRRWRQVFVEAINPRFLPAGWDVTHSGWREFGDFSIYNPANKGSPAAAKHMSKFQVLRRFARGVLPLMVS</sequence>
<evidence type="ECO:0000313" key="3">
    <source>
        <dbReference type="EMBL" id="GJT51735.1"/>
    </source>
</evidence>
<dbReference type="InterPro" id="IPR045092">
    <property type="entry name" value="Rrp6-like"/>
</dbReference>
<dbReference type="Pfam" id="PF01612">
    <property type="entry name" value="DNA_pol_A_exo1"/>
    <property type="match status" value="2"/>
</dbReference>
<dbReference type="InterPro" id="IPR002562">
    <property type="entry name" value="3'-5'_exonuclease_dom"/>
</dbReference>
<dbReference type="EMBL" id="BQNB010016432">
    <property type="protein sequence ID" value="GJT51735.1"/>
    <property type="molecule type" value="Genomic_DNA"/>
</dbReference>
<dbReference type="Gene3D" id="3.30.420.10">
    <property type="entry name" value="Ribonuclease H-like superfamily/Ribonuclease H"/>
    <property type="match status" value="2"/>
</dbReference>
<gene>
    <name evidence="3" type="ORF">Tco_0977892</name>
</gene>
<reference evidence="3" key="2">
    <citation type="submission" date="2022-01" db="EMBL/GenBank/DDBJ databases">
        <authorList>
            <person name="Yamashiro T."/>
            <person name="Shiraishi A."/>
            <person name="Satake H."/>
            <person name="Nakayama K."/>
        </authorList>
    </citation>
    <scope>NUCLEOTIDE SEQUENCE</scope>
</reference>
<accession>A0ABQ5ELE5</accession>
<name>A0ABQ5ELE5_9ASTR</name>
<dbReference type="InterPro" id="IPR044876">
    <property type="entry name" value="HRDC_dom_sf"/>
</dbReference>
<dbReference type="PANTHER" id="PTHR12124">
    <property type="entry name" value="POLYMYOSITIS/SCLERODERMA AUTOANTIGEN-RELATED"/>
    <property type="match status" value="1"/>
</dbReference>
<organism evidence="3 4">
    <name type="scientific">Tanacetum coccineum</name>
    <dbReference type="NCBI Taxonomy" id="301880"/>
    <lineage>
        <taxon>Eukaryota</taxon>
        <taxon>Viridiplantae</taxon>
        <taxon>Streptophyta</taxon>
        <taxon>Embryophyta</taxon>
        <taxon>Tracheophyta</taxon>
        <taxon>Spermatophyta</taxon>
        <taxon>Magnoliopsida</taxon>
        <taxon>eudicotyledons</taxon>
        <taxon>Gunneridae</taxon>
        <taxon>Pentapetalae</taxon>
        <taxon>asterids</taxon>
        <taxon>campanulids</taxon>
        <taxon>Asterales</taxon>
        <taxon>Asteraceae</taxon>
        <taxon>Asteroideae</taxon>
        <taxon>Anthemideae</taxon>
        <taxon>Anthemidinae</taxon>
        <taxon>Tanacetum</taxon>
    </lineage>
</organism>
<protein>
    <submittedName>
        <fullName evidence="3">RRP6-like protein 3</fullName>
    </submittedName>
</protein>
<feature type="compositionally biased region" description="Basic residues" evidence="1">
    <location>
        <begin position="528"/>
        <end position="538"/>
    </location>
</feature>
<evidence type="ECO:0000313" key="4">
    <source>
        <dbReference type="Proteomes" id="UP001151760"/>
    </source>
</evidence>
<feature type="compositionally biased region" description="Polar residues" evidence="1">
    <location>
        <begin position="577"/>
        <end position="595"/>
    </location>
</feature>
<dbReference type="SUPFAM" id="SSF53098">
    <property type="entry name" value="Ribonuclease H-like"/>
    <property type="match status" value="1"/>
</dbReference>
<dbReference type="InterPro" id="IPR036397">
    <property type="entry name" value="RNaseH_sf"/>
</dbReference>
<evidence type="ECO:0000256" key="1">
    <source>
        <dbReference type="SAM" id="MobiDB-lite"/>
    </source>
</evidence>
<dbReference type="InterPro" id="IPR010997">
    <property type="entry name" value="HRDC-like_sf"/>
</dbReference>
<proteinExistence type="predicted"/>
<feature type="region of interest" description="Disordered" evidence="1">
    <location>
        <begin position="523"/>
        <end position="563"/>
    </location>
</feature>
<dbReference type="SMART" id="SM00474">
    <property type="entry name" value="35EXOc"/>
    <property type="match status" value="1"/>
</dbReference>
<dbReference type="Proteomes" id="UP001151760">
    <property type="component" value="Unassembled WGS sequence"/>
</dbReference>
<dbReference type="Gene3D" id="1.10.150.80">
    <property type="entry name" value="HRDC domain"/>
    <property type="match status" value="1"/>
</dbReference>
<feature type="domain" description="3'-5' exonuclease" evidence="2">
    <location>
        <begin position="95"/>
        <end position="232"/>
    </location>
</feature>
<feature type="region of interest" description="Disordered" evidence="1">
    <location>
        <begin position="575"/>
        <end position="595"/>
    </location>
</feature>
<dbReference type="InterPro" id="IPR012337">
    <property type="entry name" value="RNaseH-like_sf"/>
</dbReference>
<evidence type="ECO:0000259" key="2">
    <source>
        <dbReference type="SMART" id="SM00474"/>
    </source>
</evidence>
<dbReference type="PANTHER" id="PTHR12124:SF68">
    <property type="entry name" value="PROTEIN RRP6-LIKE 3"/>
    <property type="match status" value="1"/>
</dbReference>